<dbReference type="EMBL" id="CM051402">
    <property type="protein sequence ID" value="KAJ4711498.1"/>
    <property type="molecule type" value="Genomic_DNA"/>
</dbReference>
<name>A0ACC1XJK9_MELAZ</name>
<dbReference type="Proteomes" id="UP001164539">
    <property type="component" value="Chromosome 9"/>
</dbReference>
<sequence>MSSINSFTALSPNASHVVGAAASDNAPNIKIAKFAQISLNHTLSSSSLKIPAKQLGKVENLHLVSLSKQGKLKEAREFLNQMDDACVSVSPHSYECLLETCGNLKSLSDGRYFHERLGRTAKNSSGFLQNCVLRMYCDCGSLGDAQRLFDEMIERNLVSWGKIISAYAQAGFLSKSFWLFRDMLESGVKPDLLIYTGLLKYFKNPSYLEAGKQLHSHVIRGGLSSNLSVNTAISNMYVKCGWLEGAKLLFDQMADKDSVAWTGLMVGYTQAEKPKDALSLFANMVMEGVELDDFVFSIVLKACAGLEDLKLGKQIHAYIVKLGLESNVSAGTPLVDFYVKCDILDSACRAFERISEPNDVSWSAMICGFCQNDKFEEAVKTFKSLRSKGPVLNSFIFTNLFQACSALADFSLGAQAHADAIKGGLVSYLYGESALVTMYSKCGRLDYATEAFESIDAPDTVAWTAIISGNAYHGNASEALRLFGRMQNCGARPNAVTLIAVLTACSHSGLVSEAKHHMKVMRSEYGVHPTIDHYNCMIDVYSRAGLLKEAFELIKNMPFDPDKTSWKCFVGGCWTYKNLELGEIGAENLLQLDQEDTAGYVLLFNLYTSCEKWEEAAHIRKLMTERNMRKELSCSWITVKGKVHRFVVGDKHHPQTGEIYSKLEELNHSTNNNGSDILSEEDVSLCSLPERKAYALDHSERLAIAFGLISTPTNAPIVIFKNLRACKDCHDFAKHVSTITGREIIVRDACRFHHFQSGECSCNDYW</sequence>
<comment type="caution">
    <text evidence="1">The sequence shown here is derived from an EMBL/GenBank/DDBJ whole genome shotgun (WGS) entry which is preliminary data.</text>
</comment>
<evidence type="ECO:0000313" key="2">
    <source>
        <dbReference type="Proteomes" id="UP001164539"/>
    </source>
</evidence>
<evidence type="ECO:0000313" key="1">
    <source>
        <dbReference type="EMBL" id="KAJ4711498.1"/>
    </source>
</evidence>
<keyword evidence="2" id="KW-1185">Reference proteome</keyword>
<proteinExistence type="predicted"/>
<protein>
    <submittedName>
        <fullName evidence="1">Pentatricopeptide repeat-containing protein</fullName>
    </submittedName>
</protein>
<gene>
    <name evidence="1" type="ORF">OWV82_017512</name>
</gene>
<reference evidence="1 2" key="1">
    <citation type="journal article" date="2023" name="Science">
        <title>Complex scaffold remodeling in plant triterpene biosynthesis.</title>
        <authorList>
            <person name="De La Pena R."/>
            <person name="Hodgson H."/>
            <person name="Liu J.C."/>
            <person name="Stephenson M.J."/>
            <person name="Martin A.C."/>
            <person name="Owen C."/>
            <person name="Harkess A."/>
            <person name="Leebens-Mack J."/>
            <person name="Jimenez L.E."/>
            <person name="Osbourn A."/>
            <person name="Sattely E.S."/>
        </authorList>
    </citation>
    <scope>NUCLEOTIDE SEQUENCE [LARGE SCALE GENOMIC DNA]</scope>
    <source>
        <strain evidence="2">cv. JPN11</strain>
        <tissue evidence="1">Leaf</tissue>
    </source>
</reference>
<organism evidence="1 2">
    <name type="scientific">Melia azedarach</name>
    <name type="common">Chinaberry tree</name>
    <dbReference type="NCBI Taxonomy" id="155640"/>
    <lineage>
        <taxon>Eukaryota</taxon>
        <taxon>Viridiplantae</taxon>
        <taxon>Streptophyta</taxon>
        <taxon>Embryophyta</taxon>
        <taxon>Tracheophyta</taxon>
        <taxon>Spermatophyta</taxon>
        <taxon>Magnoliopsida</taxon>
        <taxon>eudicotyledons</taxon>
        <taxon>Gunneridae</taxon>
        <taxon>Pentapetalae</taxon>
        <taxon>rosids</taxon>
        <taxon>malvids</taxon>
        <taxon>Sapindales</taxon>
        <taxon>Meliaceae</taxon>
        <taxon>Melia</taxon>
    </lineage>
</organism>
<accession>A0ACC1XJK9</accession>